<reference evidence="2" key="1">
    <citation type="submission" date="2024-07" db="EMBL/GenBank/DDBJ databases">
        <title>Complete genome sequences of cellulolytic bacteria, Kitasatospora sp. CMC57 and Streptomyces sp. CMC78, isolated from Japanese agricultural soil.</title>
        <authorList>
            <person name="Hashimoto T."/>
            <person name="Ito M."/>
            <person name="Iwamoto M."/>
            <person name="Fukahori D."/>
            <person name="Shoda T."/>
            <person name="Sakoda M."/>
            <person name="Morohoshi T."/>
            <person name="Mitsuboshi M."/>
            <person name="Nishizawa T."/>
        </authorList>
    </citation>
    <scope>NUCLEOTIDE SEQUENCE</scope>
    <source>
        <strain evidence="2">CMC57</strain>
    </source>
</reference>
<organism evidence="2">
    <name type="scientific">Kitasatospora sp. CMC57</name>
    <dbReference type="NCBI Taxonomy" id="3231513"/>
    <lineage>
        <taxon>Bacteria</taxon>
        <taxon>Bacillati</taxon>
        <taxon>Actinomycetota</taxon>
        <taxon>Actinomycetes</taxon>
        <taxon>Kitasatosporales</taxon>
        <taxon>Streptomycetaceae</taxon>
        <taxon>Kitasatospora</taxon>
    </lineage>
</organism>
<keyword evidence="1" id="KW-1133">Transmembrane helix</keyword>
<keyword evidence="1" id="KW-0472">Membrane</keyword>
<name>A0AB33KAG7_9ACTN</name>
<sequence>MDGLHGPTALPSVTPTPIFASDPLSSVACATGEILLALTVGGTTFLYLTPWTAAAVVALMTVAVMSYRQGVRASVRLGGWRGRSPLPIGESKFSRRH</sequence>
<protein>
    <submittedName>
        <fullName evidence="2">Uncharacterized protein</fullName>
    </submittedName>
</protein>
<dbReference type="AlphaFoldDB" id="A0AB33KAG7"/>
<proteinExistence type="predicted"/>
<feature type="transmembrane region" description="Helical" evidence="1">
    <location>
        <begin position="45"/>
        <end position="67"/>
    </location>
</feature>
<evidence type="ECO:0000313" key="2">
    <source>
        <dbReference type="EMBL" id="BFP48385.1"/>
    </source>
</evidence>
<keyword evidence="1" id="KW-0812">Transmembrane</keyword>
<evidence type="ECO:0000256" key="1">
    <source>
        <dbReference type="SAM" id="Phobius"/>
    </source>
</evidence>
<dbReference type="PANTHER" id="PTHR47704:SF1">
    <property type="entry name" value="POTASSIUM TRANSPORTER KIMA"/>
    <property type="match status" value="1"/>
</dbReference>
<dbReference type="PANTHER" id="PTHR47704">
    <property type="entry name" value="POTASSIUM TRANSPORTER KIMA"/>
    <property type="match status" value="1"/>
</dbReference>
<accession>A0AB33KAG7</accession>
<gene>
    <name evidence="2" type="ORF">KCMC57_47530</name>
</gene>
<dbReference type="EMBL" id="AP035881">
    <property type="protein sequence ID" value="BFP48385.1"/>
    <property type="molecule type" value="Genomic_DNA"/>
</dbReference>
<dbReference type="InterPro" id="IPR053153">
    <property type="entry name" value="APC_K+_Transporter"/>
</dbReference>